<dbReference type="CDD" id="cd07302">
    <property type="entry name" value="CHD"/>
    <property type="match status" value="1"/>
</dbReference>
<dbReference type="AlphaFoldDB" id="A0A9N8DWS2"/>
<evidence type="ECO:0000313" key="11">
    <source>
        <dbReference type="Proteomes" id="UP001153069"/>
    </source>
</evidence>
<keyword evidence="2 8" id="KW-0812">Transmembrane</keyword>
<evidence type="ECO:0000313" key="10">
    <source>
        <dbReference type="EMBL" id="CAB9510112.1"/>
    </source>
</evidence>
<dbReference type="GO" id="GO:0004016">
    <property type="term" value="F:adenylate cyclase activity"/>
    <property type="evidence" value="ECO:0007669"/>
    <property type="project" value="TreeGrafter"/>
</dbReference>
<proteinExistence type="predicted"/>
<feature type="region of interest" description="Disordered" evidence="7">
    <location>
        <begin position="1216"/>
        <end position="1238"/>
    </location>
</feature>
<dbReference type="GO" id="GO:0004383">
    <property type="term" value="F:guanylate cyclase activity"/>
    <property type="evidence" value="ECO:0007669"/>
    <property type="project" value="TreeGrafter"/>
</dbReference>
<dbReference type="SUPFAM" id="SSF55073">
    <property type="entry name" value="Nucleotide cyclase"/>
    <property type="match status" value="1"/>
</dbReference>
<dbReference type="GO" id="GO:0035556">
    <property type="term" value="P:intracellular signal transduction"/>
    <property type="evidence" value="ECO:0007669"/>
    <property type="project" value="InterPro"/>
</dbReference>
<organism evidence="10 11">
    <name type="scientific">Seminavis robusta</name>
    <dbReference type="NCBI Taxonomy" id="568900"/>
    <lineage>
        <taxon>Eukaryota</taxon>
        <taxon>Sar</taxon>
        <taxon>Stramenopiles</taxon>
        <taxon>Ochrophyta</taxon>
        <taxon>Bacillariophyta</taxon>
        <taxon>Bacillariophyceae</taxon>
        <taxon>Bacillariophycidae</taxon>
        <taxon>Naviculales</taxon>
        <taxon>Naviculaceae</taxon>
        <taxon>Seminavis</taxon>
    </lineage>
</organism>
<evidence type="ECO:0000259" key="9">
    <source>
        <dbReference type="PROSITE" id="PS50125"/>
    </source>
</evidence>
<evidence type="ECO:0000256" key="2">
    <source>
        <dbReference type="ARBA" id="ARBA00022692"/>
    </source>
</evidence>
<dbReference type="GO" id="GO:0005886">
    <property type="term" value="C:plasma membrane"/>
    <property type="evidence" value="ECO:0007669"/>
    <property type="project" value="TreeGrafter"/>
</dbReference>
<dbReference type="PROSITE" id="PS50125">
    <property type="entry name" value="GUANYLATE_CYCLASE_2"/>
    <property type="match status" value="1"/>
</dbReference>
<dbReference type="Gene3D" id="3.30.70.1230">
    <property type="entry name" value="Nucleotide cyclase"/>
    <property type="match status" value="1"/>
</dbReference>
<reference evidence="10" key="1">
    <citation type="submission" date="2020-06" db="EMBL/GenBank/DDBJ databases">
        <authorList>
            <consortium name="Plant Systems Biology data submission"/>
        </authorList>
    </citation>
    <scope>NUCLEOTIDE SEQUENCE</scope>
    <source>
        <strain evidence="10">D6</strain>
    </source>
</reference>
<comment type="subcellular location">
    <subcellularLocation>
        <location evidence="1">Membrane</location>
    </subcellularLocation>
</comment>
<dbReference type="Proteomes" id="UP001153069">
    <property type="component" value="Unassembled WGS sequence"/>
</dbReference>
<accession>A0A9N8DWS2</accession>
<dbReference type="Pfam" id="PF00211">
    <property type="entry name" value="Guanylate_cyc"/>
    <property type="match status" value="1"/>
</dbReference>
<dbReference type="SUPFAM" id="SSF109604">
    <property type="entry name" value="HD-domain/PDEase-like"/>
    <property type="match status" value="1"/>
</dbReference>
<keyword evidence="4 8" id="KW-1133">Transmembrane helix</keyword>
<keyword evidence="6" id="KW-0456">Lyase</keyword>
<evidence type="ECO:0000256" key="4">
    <source>
        <dbReference type="ARBA" id="ARBA00022989"/>
    </source>
</evidence>
<dbReference type="Pfam" id="PF00233">
    <property type="entry name" value="PDEase_I"/>
    <property type="match status" value="1"/>
</dbReference>
<dbReference type="PANTHER" id="PTHR11920:SF335">
    <property type="entry name" value="GUANYLATE CYCLASE"/>
    <property type="match status" value="1"/>
</dbReference>
<gene>
    <name evidence="10" type="ORF">SEMRO_420_G139400.1</name>
</gene>
<feature type="domain" description="Guanylate cyclase" evidence="9">
    <location>
        <begin position="566"/>
        <end position="700"/>
    </location>
</feature>
<dbReference type="InterPro" id="IPR001054">
    <property type="entry name" value="A/G_cyclase"/>
</dbReference>
<feature type="transmembrane region" description="Helical" evidence="8">
    <location>
        <begin position="69"/>
        <end position="88"/>
    </location>
</feature>
<dbReference type="SMART" id="SM00044">
    <property type="entry name" value="CYCc"/>
    <property type="match status" value="1"/>
</dbReference>
<evidence type="ECO:0000256" key="7">
    <source>
        <dbReference type="SAM" id="MobiDB-lite"/>
    </source>
</evidence>
<keyword evidence="3" id="KW-0547">Nucleotide-binding</keyword>
<dbReference type="GO" id="GO:0001653">
    <property type="term" value="F:peptide receptor activity"/>
    <property type="evidence" value="ECO:0007669"/>
    <property type="project" value="TreeGrafter"/>
</dbReference>
<keyword evidence="10" id="KW-0675">Receptor</keyword>
<evidence type="ECO:0000256" key="8">
    <source>
        <dbReference type="SAM" id="Phobius"/>
    </source>
</evidence>
<dbReference type="PANTHER" id="PTHR11920">
    <property type="entry name" value="GUANYLYL CYCLASE"/>
    <property type="match status" value="1"/>
</dbReference>
<sequence length="1238" mass="138749">MTPATVENEDAQINDGSSSSYSSSRVSGNDNDDVEQSSNGETSTSVPTTHHTNEITRNETRNVSRLRHVVILMLIAKAVVVCWIVYAVQKSRESAEFANQYEAATSKIIESYEGIVHKMGAIGGLGVQLTSQSVEEGTPFPFVSLPHFHLRAQNAKDLSGALAVTINPVVHAHQFQKWDEFVNDPHNNAWIKEISDYQDALGINQFGDDTYDQQRRIVSNRTVDVMRYFNASSMPVPEDGLSESYYLPQWQGSPLAHNGNRVNVNSLRQPQLRDASFWILQHKTAFVGSFLVGKPGTISNPHPVTSLLAFLMSAKQMKEVSYEGDPLSPVHFPIFDSFQMSSRRVVAMMSVYIHWASYLQNILPSISNCSLYVVLENSCQGPASPRQFTYIVQGEETHVVGIGDHHESQFESHKRVGYFGSEVVKDGTLHGVFLNNSLCDHQIRVYPTQEFYNDLITSGPLNFTLAIAVLYIVVIFMFLFYDFLVEKRQRIVLDKATKSTAIVSSLFPKKVRDQLMEAENTSKDQHLGLGIKNRLTNILKRDATHDLNTSKDSHDEPIAELFPECTVFFADIVGFTAWSSAREPCQVFVLLQALYQAFDEIARRRRVFKVETIGDSYVAVTGLPEPQKYHAIVMIRFAMECLEQMHSVTQNLECSLGPGTSKLTMRMGAHSGPVTAGVIKAERARFQLFGDTVNTASRMESTGCPGRMQVSEATATLLRAAGKEGWLERRPELVYAKGKGQIQTYFVATTPQGSSCSSDCSKLHCPQTTLGSENVRLINWISELLVANIQRMVHHRRKCGIKDDPHGDFIYQLPSGRNCMDEVLEAIEMPTFKHCAVGRECATEAAHVEMTAEHKELVKALAAEIASLYEATNSFHNFEVKKEGTLKCTLVGSLAELTRMLSIASVNSRAQPLQHACHVTMSVVKLLNRVNAPDISPDKVKDQADLALQLHDYTHGIYSDPLTHFAMAWSSLIHDVNHRGVSNGQMAIEEPAMAGRYNHKSIAEQNSLDLAWQVLMQIRFRGLRRYMFGTESELLRFRQLVVNVVLATDIFDRELNDLRQARWKKAFPSSVEDIVVDLPEGRRAVSSIMMGSIRTSDVRATIVLEHIIQASDVAHTMQHWHVYQKWNRKLLVEMHAAYKAGRMERDPLSFWYEGELGFFDNYIIPLAKKLKECGVFGVSGDEYYNYAVENRDEWSLRGKEIVAGFKKQLMEQDQAAAATKGGGGTGDDEESTSKTYFA</sequence>
<evidence type="ECO:0000256" key="5">
    <source>
        <dbReference type="ARBA" id="ARBA00023136"/>
    </source>
</evidence>
<keyword evidence="11" id="KW-1185">Reference proteome</keyword>
<dbReference type="GO" id="GO:0004114">
    <property type="term" value="F:3',5'-cyclic-nucleotide phosphodiesterase activity"/>
    <property type="evidence" value="ECO:0007669"/>
    <property type="project" value="InterPro"/>
</dbReference>
<evidence type="ECO:0000256" key="6">
    <source>
        <dbReference type="ARBA" id="ARBA00023239"/>
    </source>
</evidence>
<evidence type="ECO:0000256" key="3">
    <source>
        <dbReference type="ARBA" id="ARBA00022741"/>
    </source>
</evidence>
<comment type="caution">
    <text evidence="10">The sequence shown here is derived from an EMBL/GenBank/DDBJ whole genome shotgun (WGS) entry which is preliminary data.</text>
</comment>
<name>A0A9N8DWS2_9STRA</name>
<feature type="region of interest" description="Disordered" evidence="7">
    <location>
        <begin position="1"/>
        <end position="57"/>
    </location>
</feature>
<protein>
    <submittedName>
        <fullName evidence="10">Receptor-type guanylate cyclase gcy</fullName>
    </submittedName>
</protein>
<dbReference type="GO" id="GO:0007168">
    <property type="term" value="P:receptor guanylyl cyclase signaling pathway"/>
    <property type="evidence" value="ECO:0007669"/>
    <property type="project" value="TreeGrafter"/>
</dbReference>
<feature type="compositionally biased region" description="Low complexity" evidence="7">
    <location>
        <begin position="17"/>
        <end position="27"/>
    </location>
</feature>
<feature type="transmembrane region" description="Helical" evidence="8">
    <location>
        <begin position="463"/>
        <end position="485"/>
    </location>
</feature>
<dbReference type="InterPro" id="IPR036971">
    <property type="entry name" value="PDEase_catalytic_dom_sf"/>
</dbReference>
<dbReference type="GO" id="GO:0000166">
    <property type="term" value="F:nucleotide binding"/>
    <property type="evidence" value="ECO:0007669"/>
    <property type="project" value="UniProtKB-KW"/>
</dbReference>
<evidence type="ECO:0000256" key="1">
    <source>
        <dbReference type="ARBA" id="ARBA00004370"/>
    </source>
</evidence>
<keyword evidence="5 8" id="KW-0472">Membrane</keyword>
<dbReference type="InterPro" id="IPR002073">
    <property type="entry name" value="PDEase_catalytic_dom"/>
</dbReference>
<dbReference type="InterPro" id="IPR029787">
    <property type="entry name" value="Nucleotide_cyclase"/>
</dbReference>
<feature type="compositionally biased region" description="Polar residues" evidence="7">
    <location>
        <begin position="36"/>
        <end position="50"/>
    </location>
</feature>
<dbReference type="InterPro" id="IPR050401">
    <property type="entry name" value="Cyclic_nucleotide_synthase"/>
</dbReference>
<dbReference type="Gene3D" id="1.10.1300.10">
    <property type="entry name" value="3'5'-cyclic nucleotide phosphodiesterase, catalytic domain"/>
    <property type="match status" value="1"/>
</dbReference>
<dbReference type="EMBL" id="CAICTM010000419">
    <property type="protein sequence ID" value="CAB9510112.1"/>
    <property type="molecule type" value="Genomic_DNA"/>
</dbReference>